<proteinExistence type="predicted"/>
<feature type="domain" description="Ricin B lectin" evidence="3">
    <location>
        <begin position="41"/>
        <end position="121"/>
    </location>
</feature>
<dbReference type="OrthoDB" id="9986966at2759"/>
<protein>
    <recommendedName>
        <fullName evidence="3">Ricin B lectin domain-containing protein</fullName>
    </recommendedName>
</protein>
<reference evidence="4" key="1">
    <citation type="submission" date="2022-10" db="EMBL/GenBank/DDBJ databases">
        <title>Tapping the CABI collections for fungal endophytes: first genome assemblies for Collariella, Neodidymelliopsis, Ascochyta clinopodiicola, Didymella pomorum, Didymosphaeria variabile, Neocosmospora piperis and Neocucurbitaria cava.</title>
        <authorList>
            <person name="Hill R."/>
        </authorList>
    </citation>
    <scope>NUCLEOTIDE SEQUENCE</scope>
    <source>
        <strain evidence="4">IMI 356814</strain>
    </source>
</reference>
<dbReference type="Pfam" id="PF14200">
    <property type="entry name" value="RicinB_lectin_2"/>
    <property type="match status" value="1"/>
</dbReference>
<feature type="region of interest" description="Disordered" evidence="1">
    <location>
        <begin position="172"/>
        <end position="193"/>
    </location>
</feature>
<gene>
    <name evidence="4" type="ORF">N0V83_008332</name>
</gene>
<evidence type="ECO:0000313" key="4">
    <source>
        <dbReference type="EMBL" id="KAJ4365712.1"/>
    </source>
</evidence>
<dbReference type="EMBL" id="JAPEUY010000015">
    <property type="protein sequence ID" value="KAJ4365712.1"/>
    <property type="molecule type" value="Genomic_DNA"/>
</dbReference>
<evidence type="ECO:0000313" key="5">
    <source>
        <dbReference type="Proteomes" id="UP001140560"/>
    </source>
</evidence>
<dbReference type="InterPro" id="IPR035992">
    <property type="entry name" value="Ricin_B-like_lectins"/>
</dbReference>
<sequence>MANIDTTVHYVLTNSVLGNSNALASTSMNDSLLVEPSSSNDAQSWYFIQTDSEDYYRLHTQQKGDFSALDVFNYNGKNSIDLHFYAVQDNTGQYWNLAEQDDGSVKINNQYTGPDMYLDIVADTLQPTLAARDSPGMHWILSKVGSQPTAAPSVSSSVSATTSGFTTLPSISGTSSAAATSTGSPTATAVASTKGGLSGGVKGGIAAGAVVGVLAVGFGAYMAYRSLTRSRRQREPLRPAEMRSNPILNVQ</sequence>
<evidence type="ECO:0000259" key="3">
    <source>
        <dbReference type="Pfam" id="PF14200"/>
    </source>
</evidence>
<feature type="region of interest" description="Disordered" evidence="1">
    <location>
        <begin position="230"/>
        <end position="251"/>
    </location>
</feature>
<keyword evidence="2" id="KW-1133">Transmembrane helix</keyword>
<dbReference type="Proteomes" id="UP001140560">
    <property type="component" value="Unassembled WGS sequence"/>
</dbReference>
<dbReference type="InterPro" id="IPR000772">
    <property type="entry name" value="Ricin_B_lectin"/>
</dbReference>
<evidence type="ECO:0000256" key="2">
    <source>
        <dbReference type="SAM" id="Phobius"/>
    </source>
</evidence>
<name>A0A9W8Y3P3_9PLEO</name>
<comment type="caution">
    <text evidence="4">The sequence shown here is derived from an EMBL/GenBank/DDBJ whole genome shotgun (WGS) entry which is preliminary data.</text>
</comment>
<dbReference type="Gene3D" id="2.80.10.50">
    <property type="match status" value="1"/>
</dbReference>
<organism evidence="4 5">
    <name type="scientific">Neocucurbitaria cava</name>
    <dbReference type="NCBI Taxonomy" id="798079"/>
    <lineage>
        <taxon>Eukaryota</taxon>
        <taxon>Fungi</taxon>
        <taxon>Dikarya</taxon>
        <taxon>Ascomycota</taxon>
        <taxon>Pezizomycotina</taxon>
        <taxon>Dothideomycetes</taxon>
        <taxon>Pleosporomycetidae</taxon>
        <taxon>Pleosporales</taxon>
        <taxon>Pleosporineae</taxon>
        <taxon>Cucurbitariaceae</taxon>
        <taxon>Neocucurbitaria</taxon>
    </lineage>
</organism>
<keyword evidence="5" id="KW-1185">Reference proteome</keyword>
<accession>A0A9W8Y3P3</accession>
<evidence type="ECO:0000256" key="1">
    <source>
        <dbReference type="SAM" id="MobiDB-lite"/>
    </source>
</evidence>
<keyword evidence="2" id="KW-0472">Membrane</keyword>
<feature type="transmembrane region" description="Helical" evidence="2">
    <location>
        <begin position="204"/>
        <end position="224"/>
    </location>
</feature>
<keyword evidence="2" id="KW-0812">Transmembrane</keyword>
<dbReference type="SUPFAM" id="SSF50370">
    <property type="entry name" value="Ricin B-like lectins"/>
    <property type="match status" value="1"/>
</dbReference>
<dbReference type="AlphaFoldDB" id="A0A9W8Y3P3"/>